<keyword evidence="4" id="KW-0804">Transcription</keyword>
<dbReference type="Proteomes" id="UP000325289">
    <property type="component" value="Unassembled WGS sequence"/>
</dbReference>
<dbReference type="PANTHER" id="PTHR30346">
    <property type="entry name" value="TRANSCRIPTIONAL DUAL REGULATOR HCAR-RELATED"/>
    <property type="match status" value="1"/>
</dbReference>
<keyword evidence="7" id="KW-1185">Reference proteome</keyword>
<keyword evidence="3 6" id="KW-0238">DNA-binding</keyword>
<dbReference type="EMBL" id="FOMS01000006">
    <property type="protein sequence ID" value="SFE12527.1"/>
    <property type="molecule type" value="Genomic_DNA"/>
</dbReference>
<dbReference type="PROSITE" id="PS50931">
    <property type="entry name" value="HTH_LYSR"/>
    <property type="match status" value="1"/>
</dbReference>
<accession>A0A1I1XYQ9</accession>
<evidence type="ECO:0000313" key="7">
    <source>
        <dbReference type="Proteomes" id="UP000325289"/>
    </source>
</evidence>
<dbReference type="GO" id="GO:0003677">
    <property type="term" value="F:DNA binding"/>
    <property type="evidence" value="ECO:0007669"/>
    <property type="project" value="UniProtKB-KW"/>
</dbReference>
<dbReference type="InterPro" id="IPR005119">
    <property type="entry name" value="LysR_subst-bd"/>
</dbReference>
<dbReference type="InterPro" id="IPR036390">
    <property type="entry name" value="WH_DNA-bd_sf"/>
</dbReference>
<dbReference type="AlphaFoldDB" id="A0A1I1XYQ9"/>
<evidence type="ECO:0000313" key="6">
    <source>
        <dbReference type="EMBL" id="SFE12527.1"/>
    </source>
</evidence>
<sequence>MSVEALRCLKYVLAAAEIGSMRRVAQTFGVRESTISRSIGAIERQLDMQIFQRGHSGVQLTDQGRDWVESVRGHYLGLEEALSNTARRNAESNRLHIGLSAPFGREFLIRLVDRFEKACPDIEVTIQDGSCRKQANAIRRRSLDLAFMCGSCDMRACQSETIWQERIAALLSADHHLAKKSSLIWRDLAGERLLVPQGADGPLLDPCLARQITACEQTPIIEQCRACQATVILKVQIGKGFTITGESFAKGLSVEGTVWRPVTGPHSIGVIKAVWLDSNPKRAVLRLLGMARNVAAERELALE</sequence>
<dbReference type="CDD" id="cd08414">
    <property type="entry name" value="PBP2_LTTR_aromatics_like"/>
    <property type="match status" value="1"/>
</dbReference>
<dbReference type="GO" id="GO:0032993">
    <property type="term" value="C:protein-DNA complex"/>
    <property type="evidence" value="ECO:0007669"/>
    <property type="project" value="TreeGrafter"/>
</dbReference>
<dbReference type="InterPro" id="IPR036388">
    <property type="entry name" value="WH-like_DNA-bd_sf"/>
</dbReference>
<dbReference type="Pfam" id="PF00126">
    <property type="entry name" value="HTH_1"/>
    <property type="match status" value="1"/>
</dbReference>
<protein>
    <submittedName>
        <fullName evidence="6">DNA-binding transcriptional regulator, LysR family</fullName>
    </submittedName>
</protein>
<keyword evidence="2" id="KW-0805">Transcription regulation</keyword>
<feature type="domain" description="HTH lysR-type" evidence="5">
    <location>
        <begin position="1"/>
        <end position="61"/>
    </location>
</feature>
<dbReference type="PANTHER" id="PTHR30346:SF0">
    <property type="entry name" value="HCA OPERON TRANSCRIPTIONAL ACTIVATOR HCAR"/>
    <property type="match status" value="1"/>
</dbReference>
<dbReference type="SUPFAM" id="SSF46785">
    <property type="entry name" value="Winged helix' DNA-binding domain"/>
    <property type="match status" value="1"/>
</dbReference>
<organism evidence="6 7">
    <name type="scientific">Roseivivax sediminis</name>
    <dbReference type="NCBI Taxonomy" id="936889"/>
    <lineage>
        <taxon>Bacteria</taxon>
        <taxon>Pseudomonadati</taxon>
        <taxon>Pseudomonadota</taxon>
        <taxon>Alphaproteobacteria</taxon>
        <taxon>Rhodobacterales</taxon>
        <taxon>Roseobacteraceae</taxon>
        <taxon>Roseivivax</taxon>
    </lineage>
</organism>
<evidence type="ECO:0000259" key="5">
    <source>
        <dbReference type="PROSITE" id="PS50931"/>
    </source>
</evidence>
<evidence type="ECO:0000256" key="2">
    <source>
        <dbReference type="ARBA" id="ARBA00023015"/>
    </source>
</evidence>
<dbReference type="RefSeq" id="WP_149756033.1">
    <property type="nucleotide sequence ID" value="NZ_FOMS01000006.1"/>
</dbReference>
<proteinExistence type="inferred from homology"/>
<name>A0A1I1XYQ9_9RHOB</name>
<dbReference type="Gene3D" id="3.40.190.10">
    <property type="entry name" value="Periplasmic binding protein-like II"/>
    <property type="match status" value="2"/>
</dbReference>
<dbReference type="OrthoDB" id="7216893at2"/>
<evidence type="ECO:0000256" key="4">
    <source>
        <dbReference type="ARBA" id="ARBA00023163"/>
    </source>
</evidence>
<reference evidence="6 7" key="1">
    <citation type="submission" date="2016-10" db="EMBL/GenBank/DDBJ databases">
        <authorList>
            <person name="Varghese N."/>
            <person name="Submissions S."/>
        </authorList>
    </citation>
    <scope>NUCLEOTIDE SEQUENCE [LARGE SCALE GENOMIC DNA]</scope>
    <source>
        <strain evidence="7">YIM D21,KCTC 23444,ACCC 10710</strain>
    </source>
</reference>
<dbReference type="GO" id="GO:0003700">
    <property type="term" value="F:DNA-binding transcription factor activity"/>
    <property type="evidence" value="ECO:0007669"/>
    <property type="project" value="InterPro"/>
</dbReference>
<dbReference type="InterPro" id="IPR000847">
    <property type="entry name" value="LysR_HTH_N"/>
</dbReference>
<dbReference type="Pfam" id="PF03466">
    <property type="entry name" value="LysR_substrate"/>
    <property type="match status" value="1"/>
</dbReference>
<evidence type="ECO:0000256" key="3">
    <source>
        <dbReference type="ARBA" id="ARBA00023125"/>
    </source>
</evidence>
<gene>
    <name evidence="6" type="ORF">SAMN04515678_106212</name>
</gene>
<dbReference type="SUPFAM" id="SSF53850">
    <property type="entry name" value="Periplasmic binding protein-like II"/>
    <property type="match status" value="1"/>
</dbReference>
<dbReference type="Gene3D" id="1.10.10.10">
    <property type="entry name" value="Winged helix-like DNA-binding domain superfamily/Winged helix DNA-binding domain"/>
    <property type="match status" value="1"/>
</dbReference>
<comment type="similarity">
    <text evidence="1">Belongs to the LysR transcriptional regulatory family.</text>
</comment>
<evidence type="ECO:0000256" key="1">
    <source>
        <dbReference type="ARBA" id="ARBA00009437"/>
    </source>
</evidence>